<evidence type="ECO:0000313" key="2">
    <source>
        <dbReference type="Proteomes" id="UP000681722"/>
    </source>
</evidence>
<organism evidence="1 2">
    <name type="scientific">Didymodactylos carnosus</name>
    <dbReference type="NCBI Taxonomy" id="1234261"/>
    <lineage>
        <taxon>Eukaryota</taxon>
        <taxon>Metazoa</taxon>
        <taxon>Spiralia</taxon>
        <taxon>Gnathifera</taxon>
        <taxon>Rotifera</taxon>
        <taxon>Eurotatoria</taxon>
        <taxon>Bdelloidea</taxon>
        <taxon>Philodinida</taxon>
        <taxon>Philodinidae</taxon>
        <taxon>Didymodactylos</taxon>
    </lineage>
</organism>
<comment type="caution">
    <text evidence="1">The sequence shown here is derived from an EMBL/GenBank/DDBJ whole genome shotgun (WGS) entry which is preliminary data.</text>
</comment>
<dbReference type="Proteomes" id="UP000681722">
    <property type="component" value="Unassembled WGS sequence"/>
</dbReference>
<accession>A0A8S2NXB3</accession>
<protein>
    <submittedName>
        <fullName evidence="1">Uncharacterized protein</fullName>
    </submittedName>
</protein>
<dbReference type="AlphaFoldDB" id="A0A8S2NXB3"/>
<proteinExistence type="predicted"/>
<name>A0A8S2NXB3_9BILA</name>
<dbReference type="EMBL" id="CAJOBC010015083">
    <property type="protein sequence ID" value="CAF4022495.1"/>
    <property type="molecule type" value="Genomic_DNA"/>
</dbReference>
<reference evidence="1" key="1">
    <citation type="submission" date="2021-02" db="EMBL/GenBank/DDBJ databases">
        <authorList>
            <person name="Nowell W R."/>
        </authorList>
    </citation>
    <scope>NUCLEOTIDE SEQUENCE</scope>
</reference>
<evidence type="ECO:0000313" key="1">
    <source>
        <dbReference type="EMBL" id="CAF4022495.1"/>
    </source>
</evidence>
<feature type="non-terminal residue" evidence="1">
    <location>
        <position position="17"/>
    </location>
</feature>
<gene>
    <name evidence="1" type="ORF">SRO942_LOCUS26304</name>
</gene>
<sequence length="17" mass="1870">MPHQALAPPCLRNDLHG</sequence>